<name>A0AC34QWD8_9BILA</name>
<evidence type="ECO:0000313" key="2">
    <source>
        <dbReference type="WBParaSite" id="JU765_v2.g19919.t5"/>
    </source>
</evidence>
<protein>
    <submittedName>
        <fullName evidence="2">Uncharacterized protein</fullName>
    </submittedName>
</protein>
<evidence type="ECO:0000313" key="1">
    <source>
        <dbReference type="Proteomes" id="UP000887576"/>
    </source>
</evidence>
<organism evidence="1 2">
    <name type="scientific">Panagrolaimus sp. JU765</name>
    <dbReference type="NCBI Taxonomy" id="591449"/>
    <lineage>
        <taxon>Eukaryota</taxon>
        <taxon>Metazoa</taxon>
        <taxon>Ecdysozoa</taxon>
        <taxon>Nematoda</taxon>
        <taxon>Chromadorea</taxon>
        <taxon>Rhabditida</taxon>
        <taxon>Tylenchina</taxon>
        <taxon>Panagrolaimomorpha</taxon>
        <taxon>Panagrolaimoidea</taxon>
        <taxon>Panagrolaimidae</taxon>
        <taxon>Panagrolaimus</taxon>
    </lineage>
</organism>
<sequence>MNIIFNVLCFWIAWLRLVESHDLLNILKRLPYYDKEEIPTHNESRPTVVTIQMYIEGLTSFRAQSNDFGVDIYFQETWMDKRLAHNASKRILIKDRASFDKIWHPDIYFANARTAEFHDVTSPNFLVWLYPNGTLFYDCRISLTVICMLNLARYPLDSQSCNLRILSYAYDVDQLMLRWSDGTPIDINPEIKMPDMRLRKLEHASRNDTYATGIWSCALKQMPDFRDETWTNRWVFSGIWSCALVIFKIDRELMHHIIQTYIPSGLIVTISFFSFWLDVDSVPGRVSLSITTILTVATQNSAAKMALPQASDLKAIDIWMGVCLTFVFSTMIEFTVVNFCVRRKPRENLKKYDTRLNLGEQVQRLIYANQKMTDFGSPVHQQNCRTMYFEDPRIESADENKSDAPTSPTTTFISKEKNSIFRRVGNGYTVERPTLVSVLNGTEDWRRGQRLTRTKKKAEERMLRAEENLLNGTEDWRRGQRLTRTKKKAEERMLRAEENRKIAQAIDRKSRIYFPVAFLVFNIVYWTYYLRRNPDAE</sequence>
<proteinExistence type="predicted"/>
<accession>A0AC34QWD8</accession>
<reference evidence="2" key="1">
    <citation type="submission" date="2022-11" db="UniProtKB">
        <authorList>
            <consortium name="WormBaseParasite"/>
        </authorList>
    </citation>
    <scope>IDENTIFICATION</scope>
</reference>
<dbReference type="Proteomes" id="UP000887576">
    <property type="component" value="Unplaced"/>
</dbReference>
<dbReference type="WBParaSite" id="JU765_v2.g19919.t5">
    <property type="protein sequence ID" value="JU765_v2.g19919.t5"/>
    <property type="gene ID" value="JU765_v2.g19919"/>
</dbReference>